<sequence length="84" mass="9867">WLAVITGERGHTAGYFSSVCEETSAQVPYFLPRNKPRDTRRPRTARAIPDTLKSEAQKWKISFTEMFLFKLYRQQHEAVLRKSH</sequence>
<keyword evidence="2" id="KW-1185">Reference proteome</keyword>
<dbReference type="OrthoDB" id="6076990at2759"/>
<dbReference type="AlphaFoldDB" id="A0A8X7CHQ4"/>
<dbReference type="Proteomes" id="UP000886998">
    <property type="component" value="Unassembled WGS sequence"/>
</dbReference>
<reference evidence="1" key="1">
    <citation type="submission" date="2020-08" db="EMBL/GenBank/DDBJ databases">
        <title>Multicomponent nature underlies the extraordinary mechanical properties of spider dragline silk.</title>
        <authorList>
            <person name="Kono N."/>
            <person name="Nakamura H."/>
            <person name="Mori M."/>
            <person name="Yoshida Y."/>
            <person name="Ohtoshi R."/>
            <person name="Malay A.D."/>
            <person name="Moran D.A.P."/>
            <person name="Tomita M."/>
            <person name="Numata K."/>
            <person name="Arakawa K."/>
        </authorList>
    </citation>
    <scope>NUCLEOTIDE SEQUENCE</scope>
</reference>
<name>A0A8X7CHQ4_9ARAC</name>
<evidence type="ECO:0000313" key="2">
    <source>
        <dbReference type="Proteomes" id="UP000886998"/>
    </source>
</evidence>
<organism evidence="1 2">
    <name type="scientific">Trichonephila inaurata madagascariensis</name>
    <dbReference type="NCBI Taxonomy" id="2747483"/>
    <lineage>
        <taxon>Eukaryota</taxon>
        <taxon>Metazoa</taxon>
        <taxon>Ecdysozoa</taxon>
        <taxon>Arthropoda</taxon>
        <taxon>Chelicerata</taxon>
        <taxon>Arachnida</taxon>
        <taxon>Araneae</taxon>
        <taxon>Araneomorphae</taxon>
        <taxon>Entelegynae</taxon>
        <taxon>Araneoidea</taxon>
        <taxon>Nephilidae</taxon>
        <taxon>Trichonephila</taxon>
        <taxon>Trichonephila inaurata</taxon>
    </lineage>
</organism>
<dbReference type="EMBL" id="BMAV01015501">
    <property type="protein sequence ID" value="GFY65032.1"/>
    <property type="molecule type" value="Genomic_DNA"/>
</dbReference>
<evidence type="ECO:0000313" key="1">
    <source>
        <dbReference type="EMBL" id="GFY65032.1"/>
    </source>
</evidence>
<accession>A0A8X7CHQ4</accession>
<proteinExistence type="predicted"/>
<gene>
    <name evidence="1" type="ORF">TNIN_372481</name>
</gene>
<comment type="caution">
    <text evidence="1">The sequence shown here is derived from an EMBL/GenBank/DDBJ whole genome shotgun (WGS) entry which is preliminary data.</text>
</comment>
<protein>
    <submittedName>
        <fullName evidence="1">Uncharacterized protein</fullName>
    </submittedName>
</protein>
<feature type="non-terminal residue" evidence="1">
    <location>
        <position position="1"/>
    </location>
</feature>